<keyword evidence="1" id="KW-0732">Signal</keyword>
<name>A0ABX0KC57_9PROT</name>
<accession>A0ABX0KC57</accession>
<feature type="signal peptide" evidence="1">
    <location>
        <begin position="1"/>
        <end position="29"/>
    </location>
</feature>
<sequence>MMKRSLMAMVPVAALAFGAVVFDPPGAWAHPPFPGHGPGDFGPGGPGRGMPLLEGIDLTKKQKDAVHQIFKQSHDSTKDLHQQERALHDQVENLLLTPGKIDTTQLQSLTQQETALAAKKDADRLAMAVKIHDILTTEQLTQAKDRHDKISALMDQLHALMHPKDED</sequence>
<dbReference type="Proteomes" id="UP000615326">
    <property type="component" value="Unassembled WGS sequence"/>
</dbReference>
<organism evidence="2 3">
    <name type="scientific">Acetobacter fallax</name>
    <dbReference type="NCBI Taxonomy" id="1737473"/>
    <lineage>
        <taxon>Bacteria</taxon>
        <taxon>Pseudomonadati</taxon>
        <taxon>Pseudomonadota</taxon>
        <taxon>Alphaproteobacteria</taxon>
        <taxon>Acetobacterales</taxon>
        <taxon>Acetobacteraceae</taxon>
        <taxon>Acetobacter</taxon>
    </lineage>
</organism>
<comment type="caution">
    <text evidence="2">The sequence shown here is derived from an EMBL/GenBank/DDBJ whole genome shotgun (WGS) entry which is preliminary data.</text>
</comment>
<dbReference type="InterPro" id="IPR052211">
    <property type="entry name" value="Cpx_auxiliary_protein"/>
</dbReference>
<evidence type="ECO:0000313" key="2">
    <source>
        <dbReference type="EMBL" id="NHO32721.1"/>
    </source>
</evidence>
<dbReference type="PANTHER" id="PTHR38102">
    <property type="entry name" value="PERIPLASMIC CHAPERONE SPY"/>
    <property type="match status" value="1"/>
</dbReference>
<dbReference type="PANTHER" id="PTHR38102:SF1">
    <property type="entry name" value="PERIPLASMIC CHAPERONE SPY"/>
    <property type="match status" value="1"/>
</dbReference>
<keyword evidence="3" id="KW-1185">Reference proteome</keyword>
<dbReference type="RefSeq" id="WP_173577244.1">
    <property type="nucleotide sequence ID" value="NZ_WOSW01000014.1"/>
</dbReference>
<dbReference type="Pfam" id="PF13801">
    <property type="entry name" value="Metal_resist"/>
    <property type="match status" value="1"/>
</dbReference>
<gene>
    <name evidence="2" type="ORF">GOB84_09140</name>
</gene>
<dbReference type="Gene3D" id="1.20.120.1490">
    <property type="match status" value="1"/>
</dbReference>
<evidence type="ECO:0000313" key="3">
    <source>
        <dbReference type="Proteomes" id="UP000615326"/>
    </source>
</evidence>
<dbReference type="EMBL" id="WOSW01000014">
    <property type="protein sequence ID" value="NHO32721.1"/>
    <property type="molecule type" value="Genomic_DNA"/>
</dbReference>
<dbReference type="InterPro" id="IPR025961">
    <property type="entry name" value="Metal_resist"/>
</dbReference>
<feature type="chain" id="PRO_5046442663" evidence="1">
    <location>
        <begin position="30"/>
        <end position="167"/>
    </location>
</feature>
<protein>
    <submittedName>
        <fullName evidence="2">Periplasmic heavy metal sensor</fullName>
    </submittedName>
</protein>
<reference evidence="2 3" key="1">
    <citation type="journal article" date="2020" name="Int. J. Syst. Evol. Microbiol.">
        <title>Novel acetic acid bacteria from cider fermentations: Acetobacter conturbans sp. nov. and Acetobacter fallax sp. nov.</title>
        <authorList>
            <person name="Sombolestani A.S."/>
            <person name="Cleenwerck I."/>
            <person name="Cnockaert M."/>
            <person name="Borremans W."/>
            <person name="Wieme A.D."/>
            <person name="De Vuyst L."/>
            <person name="Vandamme P."/>
        </authorList>
    </citation>
    <scope>NUCLEOTIDE SEQUENCE [LARGE SCALE GENOMIC DNA]</scope>
    <source>
        <strain evidence="2 3">LMG 1637</strain>
    </source>
</reference>
<proteinExistence type="predicted"/>
<evidence type="ECO:0000256" key="1">
    <source>
        <dbReference type="SAM" id="SignalP"/>
    </source>
</evidence>